<dbReference type="GeneID" id="54480335"/>
<protein>
    <submittedName>
        <fullName evidence="2">Uncharacterized protein</fullName>
    </submittedName>
</protein>
<sequence length="104" mass="11954">MLVALYNIHVSTTLFIHTAATRRRIRWERRRRLLAGRSSTQHNHRTFAPPSKPPPASDSPPSLLLHTPTIRFVRHTTFFLYSLSTFSCRSLDRQSLFIPPSGLS</sequence>
<accession>A0A6A6W0I9</accession>
<evidence type="ECO:0000313" key="2">
    <source>
        <dbReference type="EMBL" id="KAF2754581.1"/>
    </source>
</evidence>
<dbReference type="Proteomes" id="UP000799437">
    <property type="component" value="Unassembled WGS sequence"/>
</dbReference>
<dbReference type="EMBL" id="ML996580">
    <property type="protein sequence ID" value="KAF2754581.1"/>
    <property type="molecule type" value="Genomic_DNA"/>
</dbReference>
<dbReference type="AlphaFoldDB" id="A0A6A6W0I9"/>
<organism evidence="2 3">
    <name type="scientific">Pseudovirgaria hyperparasitica</name>
    <dbReference type="NCBI Taxonomy" id="470096"/>
    <lineage>
        <taxon>Eukaryota</taxon>
        <taxon>Fungi</taxon>
        <taxon>Dikarya</taxon>
        <taxon>Ascomycota</taxon>
        <taxon>Pezizomycotina</taxon>
        <taxon>Dothideomycetes</taxon>
        <taxon>Dothideomycetes incertae sedis</taxon>
        <taxon>Acrospermales</taxon>
        <taxon>Acrospermaceae</taxon>
        <taxon>Pseudovirgaria</taxon>
    </lineage>
</organism>
<gene>
    <name evidence="2" type="ORF">EJ05DRAFT_145398</name>
</gene>
<proteinExistence type="predicted"/>
<feature type="region of interest" description="Disordered" evidence="1">
    <location>
        <begin position="34"/>
        <end position="61"/>
    </location>
</feature>
<evidence type="ECO:0000256" key="1">
    <source>
        <dbReference type="SAM" id="MobiDB-lite"/>
    </source>
</evidence>
<keyword evidence="3" id="KW-1185">Reference proteome</keyword>
<dbReference type="RefSeq" id="XP_033597032.1">
    <property type="nucleotide sequence ID" value="XM_033739281.1"/>
</dbReference>
<name>A0A6A6W0I9_9PEZI</name>
<reference evidence="2" key="1">
    <citation type="journal article" date="2020" name="Stud. Mycol.">
        <title>101 Dothideomycetes genomes: a test case for predicting lifestyles and emergence of pathogens.</title>
        <authorList>
            <person name="Haridas S."/>
            <person name="Albert R."/>
            <person name="Binder M."/>
            <person name="Bloem J."/>
            <person name="Labutti K."/>
            <person name="Salamov A."/>
            <person name="Andreopoulos B."/>
            <person name="Baker S."/>
            <person name="Barry K."/>
            <person name="Bills G."/>
            <person name="Bluhm B."/>
            <person name="Cannon C."/>
            <person name="Castanera R."/>
            <person name="Culley D."/>
            <person name="Daum C."/>
            <person name="Ezra D."/>
            <person name="Gonzalez J."/>
            <person name="Henrissat B."/>
            <person name="Kuo A."/>
            <person name="Liang C."/>
            <person name="Lipzen A."/>
            <person name="Lutzoni F."/>
            <person name="Magnuson J."/>
            <person name="Mondo S."/>
            <person name="Nolan M."/>
            <person name="Ohm R."/>
            <person name="Pangilinan J."/>
            <person name="Park H.-J."/>
            <person name="Ramirez L."/>
            <person name="Alfaro M."/>
            <person name="Sun H."/>
            <person name="Tritt A."/>
            <person name="Yoshinaga Y."/>
            <person name="Zwiers L.-H."/>
            <person name="Turgeon B."/>
            <person name="Goodwin S."/>
            <person name="Spatafora J."/>
            <person name="Crous P."/>
            <person name="Grigoriev I."/>
        </authorList>
    </citation>
    <scope>NUCLEOTIDE SEQUENCE</scope>
    <source>
        <strain evidence="2">CBS 121739</strain>
    </source>
</reference>
<evidence type="ECO:0000313" key="3">
    <source>
        <dbReference type="Proteomes" id="UP000799437"/>
    </source>
</evidence>